<dbReference type="AlphaFoldDB" id="A0A8J3UFS0"/>
<gene>
    <name evidence="1" type="ORF">Pph01_78850</name>
</gene>
<accession>A0A8J3UFS0</accession>
<dbReference type="Proteomes" id="UP000622547">
    <property type="component" value="Unassembled WGS sequence"/>
</dbReference>
<protein>
    <submittedName>
        <fullName evidence="1">Uncharacterized protein</fullName>
    </submittedName>
</protein>
<sequence length="147" mass="15789">MRKPATTTSRHTHAIISTNAKLTGWTATADRSDDSNTYDLALTRDDWRIVVGFNGHDAFAAAVQYPGQASPAGVLPLGLLSIYLRGNREQMSAFRLGQRVVCGDKAGIVTDIVPVDDKIVRLVVSYDDGSTGEPYTTLVHAEAEVAA</sequence>
<reference evidence="1 2" key="1">
    <citation type="submission" date="2021-01" db="EMBL/GenBank/DDBJ databases">
        <title>Whole genome shotgun sequence of Planotetraspora phitsanulokensis NBRC 104273.</title>
        <authorList>
            <person name="Komaki H."/>
            <person name="Tamura T."/>
        </authorList>
    </citation>
    <scope>NUCLEOTIDE SEQUENCE [LARGE SCALE GENOMIC DNA]</scope>
    <source>
        <strain evidence="1 2">NBRC 104273</strain>
    </source>
</reference>
<proteinExistence type="predicted"/>
<evidence type="ECO:0000313" key="1">
    <source>
        <dbReference type="EMBL" id="GII42882.1"/>
    </source>
</evidence>
<name>A0A8J3UFS0_9ACTN</name>
<organism evidence="1 2">
    <name type="scientific">Planotetraspora phitsanulokensis</name>
    <dbReference type="NCBI Taxonomy" id="575192"/>
    <lineage>
        <taxon>Bacteria</taxon>
        <taxon>Bacillati</taxon>
        <taxon>Actinomycetota</taxon>
        <taxon>Actinomycetes</taxon>
        <taxon>Streptosporangiales</taxon>
        <taxon>Streptosporangiaceae</taxon>
        <taxon>Planotetraspora</taxon>
    </lineage>
</organism>
<evidence type="ECO:0000313" key="2">
    <source>
        <dbReference type="Proteomes" id="UP000622547"/>
    </source>
</evidence>
<comment type="caution">
    <text evidence="1">The sequence shown here is derived from an EMBL/GenBank/DDBJ whole genome shotgun (WGS) entry which is preliminary data.</text>
</comment>
<dbReference type="EMBL" id="BOOP01000048">
    <property type="protein sequence ID" value="GII42882.1"/>
    <property type="molecule type" value="Genomic_DNA"/>
</dbReference>
<dbReference type="RefSeq" id="WP_204078295.1">
    <property type="nucleotide sequence ID" value="NZ_BAABHI010000092.1"/>
</dbReference>
<keyword evidence="2" id="KW-1185">Reference proteome</keyword>